<keyword evidence="2" id="KW-1185">Reference proteome</keyword>
<dbReference type="Proteomes" id="UP000502136">
    <property type="component" value="Chromosome"/>
</dbReference>
<protein>
    <submittedName>
        <fullName evidence="1">Uncharacterized protein</fullName>
    </submittedName>
</protein>
<proteinExistence type="predicted"/>
<dbReference type="RefSeq" id="WP_168908287.1">
    <property type="nucleotide sequence ID" value="NZ_CP051428.1"/>
</dbReference>
<name>A0A6H2GZA4_9BACL</name>
<dbReference type="AlphaFoldDB" id="A0A6H2GZA4"/>
<evidence type="ECO:0000313" key="1">
    <source>
        <dbReference type="EMBL" id="QJC52735.1"/>
    </source>
</evidence>
<dbReference type="KEGG" id="palr:HGI30_14975"/>
<dbReference type="EMBL" id="CP051428">
    <property type="protein sequence ID" value="QJC52735.1"/>
    <property type="molecule type" value="Genomic_DNA"/>
</dbReference>
<sequence>MKVEDIQPGKTYIMTTGPDRKVERLFQSYLGYSVEYRRILKGGRQGEKIQCLATTFISKVVREAEEAAHE</sequence>
<accession>A0A6H2GZA4</accession>
<organism evidence="1 2">
    <name type="scientific">Paenibacillus albicereus</name>
    <dbReference type="NCBI Taxonomy" id="2726185"/>
    <lineage>
        <taxon>Bacteria</taxon>
        <taxon>Bacillati</taxon>
        <taxon>Bacillota</taxon>
        <taxon>Bacilli</taxon>
        <taxon>Bacillales</taxon>
        <taxon>Paenibacillaceae</taxon>
        <taxon>Paenibacillus</taxon>
    </lineage>
</organism>
<reference evidence="1 2" key="1">
    <citation type="submission" date="2020-04" db="EMBL/GenBank/DDBJ databases">
        <title>Novel Paenibacillus strain UniB2 isolated from commercial digestive syrup.</title>
        <authorList>
            <person name="Thorat V."/>
            <person name="Kirdat K."/>
            <person name="Tiwarekar B."/>
            <person name="Yadav A."/>
        </authorList>
    </citation>
    <scope>NUCLEOTIDE SEQUENCE [LARGE SCALE GENOMIC DNA]</scope>
    <source>
        <strain evidence="1 2">UniB2</strain>
    </source>
</reference>
<gene>
    <name evidence="1" type="ORF">HGI30_14975</name>
</gene>
<evidence type="ECO:0000313" key="2">
    <source>
        <dbReference type="Proteomes" id="UP000502136"/>
    </source>
</evidence>